<evidence type="ECO:0000256" key="1">
    <source>
        <dbReference type="SAM" id="MobiDB-lite"/>
    </source>
</evidence>
<evidence type="ECO:0000313" key="5">
    <source>
        <dbReference type="Proteomes" id="UP001549143"/>
    </source>
</evidence>
<name>A0ABV2KQG6_9HYPH</name>
<gene>
    <name evidence="4" type="ORF">ABID44_003669</name>
</gene>
<dbReference type="InterPro" id="IPR042099">
    <property type="entry name" value="ANL_N_sf"/>
</dbReference>
<keyword evidence="4" id="KW-0436">Ligase</keyword>
<dbReference type="RefSeq" id="WP_354153113.1">
    <property type="nucleotide sequence ID" value="NZ_JBEPMN010000024.1"/>
</dbReference>
<feature type="compositionally biased region" description="Basic and acidic residues" evidence="1">
    <location>
        <begin position="511"/>
        <end position="524"/>
    </location>
</feature>
<protein>
    <submittedName>
        <fullName evidence="4">Crotonobetaine/carnitine-CoA ligase</fullName>
        <ecNumber evidence="4">6.2.1.-</ecNumber>
    </submittedName>
</protein>
<dbReference type="InterPro" id="IPR045851">
    <property type="entry name" value="AMP-bd_C_sf"/>
</dbReference>
<dbReference type="Pfam" id="PF00501">
    <property type="entry name" value="AMP-binding"/>
    <property type="match status" value="1"/>
</dbReference>
<feature type="domain" description="AMP-binding enzyme C-terminal" evidence="3">
    <location>
        <begin position="432"/>
        <end position="509"/>
    </location>
</feature>
<evidence type="ECO:0000259" key="2">
    <source>
        <dbReference type="Pfam" id="PF00501"/>
    </source>
</evidence>
<accession>A0ABV2KQG6</accession>
<reference evidence="4 5" key="1">
    <citation type="submission" date="2024-06" db="EMBL/GenBank/DDBJ databases">
        <title>Genomic Encyclopedia of Type Strains, Phase IV (KMG-IV): sequencing the most valuable type-strain genomes for metagenomic binning, comparative biology and taxonomic classification.</title>
        <authorList>
            <person name="Goeker M."/>
        </authorList>
    </citation>
    <scope>NUCLEOTIDE SEQUENCE [LARGE SCALE GENOMIC DNA]</scope>
    <source>
        <strain evidence="4 5">DSM 19730</strain>
    </source>
</reference>
<feature type="region of interest" description="Disordered" evidence="1">
    <location>
        <begin position="504"/>
        <end position="524"/>
    </location>
</feature>
<feature type="domain" description="AMP-dependent synthetase/ligase" evidence="2">
    <location>
        <begin position="27"/>
        <end position="382"/>
    </location>
</feature>
<dbReference type="InterPro" id="IPR020845">
    <property type="entry name" value="AMP-binding_CS"/>
</dbReference>
<dbReference type="InterPro" id="IPR050237">
    <property type="entry name" value="ATP-dep_AMP-bd_enzyme"/>
</dbReference>
<dbReference type="InterPro" id="IPR025110">
    <property type="entry name" value="AMP-bd_C"/>
</dbReference>
<dbReference type="PANTHER" id="PTHR43767:SF1">
    <property type="entry name" value="NONRIBOSOMAL PEPTIDE SYNTHASE PES1 (EUROFUNG)-RELATED"/>
    <property type="match status" value="1"/>
</dbReference>
<dbReference type="PANTHER" id="PTHR43767">
    <property type="entry name" value="LONG-CHAIN-FATTY-ACID--COA LIGASE"/>
    <property type="match status" value="1"/>
</dbReference>
<dbReference type="EC" id="6.2.1.-" evidence="4"/>
<comment type="caution">
    <text evidence="4">The sequence shown here is derived from an EMBL/GenBank/DDBJ whole genome shotgun (WGS) entry which is preliminary data.</text>
</comment>
<dbReference type="GO" id="GO:0016874">
    <property type="term" value="F:ligase activity"/>
    <property type="evidence" value="ECO:0007669"/>
    <property type="project" value="UniProtKB-KW"/>
</dbReference>
<organism evidence="4 5">
    <name type="scientific">Aquamicrobium ahrensii</name>
    <dbReference type="NCBI Taxonomy" id="469551"/>
    <lineage>
        <taxon>Bacteria</taxon>
        <taxon>Pseudomonadati</taxon>
        <taxon>Pseudomonadota</taxon>
        <taxon>Alphaproteobacteria</taxon>
        <taxon>Hyphomicrobiales</taxon>
        <taxon>Phyllobacteriaceae</taxon>
        <taxon>Aquamicrobium</taxon>
    </lineage>
</organism>
<dbReference type="SUPFAM" id="SSF56801">
    <property type="entry name" value="Acetyl-CoA synthetase-like"/>
    <property type="match status" value="1"/>
</dbReference>
<dbReference type="PROSITE" id="PS00455">
    <property type="entry name" value="AMP_BINDING"/>
    <property type="match status" value="1"/>
</dbReference>
<dbReference type="InterPro" id="IPR000873">
    <property type="entry name" value="AMP-dep_synth/lig_dom"/>
</dbReference>
<dbReference type="Gene3D" id="3.30.300.30">
    <property type="match status" value="1"/>
</dbReference>
<keyword evidence="5" id="KW-1185">Reference proteome</keyword>
<dbReference type="Pfam" id="PF13193">
    <property type="entry name" value="AMP-binding_C"/>
    <property type="match status" value="1"/>
</dbReference>
<dbReference type="EMBL" id="JBEPMN010000024">
    <property type="protein sequence ID" value="MET3663313.1"/>
    <property type="molecule type" value="Genomic_DNA"/>
</dbReference>
<sequence length="561" mass="62637">MPYLKAYYDRKMRIEAEPLPDNIPALLEAAAADMPERLAYHFIATNETATYAELAEQVNKLANGLLSIGVRGGSHVALMMPNIPAWPITWLALARLGAVAVPINVRYTSRELLFGLEDAEVDAFIVDAQYLDAVRGLTSLPERMRERVFVVGDDAAEYRPWSALWEGQPERCTAPLPDLDTLMNIQYTSGTTGLPKGCLLSHRYWLTCAKSHADIDGLKYENILASNPYFYMTPQWLTLMAFFQRATLFVASHRSGSKTMEWIREHGIHFCLLNKIVYDQPSSLEDASNEVKKVCIYGFPKSDQLDLEERFGFPAREAFGMTEIGAGLFVPLDASDMTGSGSAGIAGPFRECRVADAEGNTVPANQTGELLFRGPGMLQGYYRRPDANETGFHGEWFRTGDLARQDERGFVYIVGRIKDMVRRAGENIAAREVEEVLAKMPGIAEVAVVPVPDDLRGEEVKVHVRMRNGMEPIDPEALLAYCALHLAVFKIPRYVEFRAEEFPKSPSGKIRKGELQAEKPDQRSDSWDRVLGRWLTPSDLAPETGAVEEAIENGHSVRLRC</sequence>
<dbReference type="Proteomes" id="UP001549143">
    <property type="component" value="Unassembled WGS sequence"/>
</dbReference>
<evidence type="ECO:0000259" key="3">
    <source>
        <dbReference type="Pfam" id="PF13193"/>
    </source>
</evidence>
<dbReference type="Gene3D" id="3.40.50.12780">
    <property type="entry name" value="N-terminal domain of ligase-like"/>
    <property type="match status" value="1"/>
</dbReference>
<proteinExistence type="predicted"/>
<evidence type="ECO:0000313" key="4">
    <source>
        <dbReference type="EMBL" id="MET3663313.1"/>
    </source>
</evidence>